<organism evidence="1">
    <name type="scientific">marine metagenome</name>
    <dbReference type="NCBI Taxonomy" id="408172"/>
    <lineage>
        <taxon>unclassified sequences</taxon>
        <taxon>metagenomes</taxon>
        <taxon>ecological metagenomes</taxon>
    </lineage>
</organism>
<name>A0A381UQT9_9ZZZZ</name>
<dbReference type="EMBL" id="UINC01006941">
    <property type="protein sequence ID" value="SVA30535.1"/>
    <property type="molecule type" value="Genomic_DNA"/>
</dbReference>
<proteinExistence type="predicted"/>
<gene>
    <name evidence="1" type="ORF">METZ01_LOCUS83389</name>
</gene>
<dbReference type="AlphaFoldDB" id="A0A381UQT9"/>
<sequence>MVSRWLLIFFVSVFLALFLWVSTSTAMNPDCSPVEEKSVKVEAWMSKQYEKSLRQIRNEFSAMGNTRVTLWVYPTKNPSKIVAIGSCVPAYIGRHMLRKAIEYSGGVSSLVHQGFFSSNWIGVGTSLFAESSFRPVTKDQLTKLMDTSLDTQKFQAAYRQLTMQQKKVKAFGLLLDNPKLLENP</sequence>
<protein>
    <submittedName>
        <fullName evidence="1">Uncharacterized protein</fullName>
    </submittedName>
</protein>
<reference evidence="1" key="1">
    <citation type="submission" date="2018-05" db="EMBL/GenBank/DDBJ databases">
        <authorList>
            <person name="Lanie J.A."/>
            <person name="Ng W.-L."/>
            <person name="Kazmierczak K.M."/>
            <person name="Andrzejewski T.M."/>
            <person name="Davidsen T.M."/>
            <person name="Wayne K.J."/>
            <person name="Tettelin H."/>
            <person name="Glass J.I."/>
            <person name="Rusch D."/>
            <person name="Podicherti R."/>
            <person name="Tsui H.-C.T."/>
            <person name="Winkler M.E."/>
        </authorList>
    </citation>
    <scope>NUCLEOTIDE SEQUENCE</scope>
</reference>
<evidence type="ECO:0000313" key="1">
    <source>
        <dbReference type="EMBL" id="SVA30535.1"/>
    </source>
</evidence>
<accession>A0A381UQT9</accession>